<evidence type="ECO:0000313" key="5">
    <source>
        <dbReference type="Proteomes" id="UP000236729"/>
    </source>
</evidence>
<dbReference type="Pfam" id="PF12680">
    <property type="entry name" value="SnoaL_2"/>
    <property type="match status" value="1"/>
</dbReference>
<reference evidence="2" key="1">
    <citation type="submission" date="2016-10" db="EMBL/GenBank/DDBJ databases">
        <authorList>
            <person name="de Groot N.N."/>
        </authorList>
    </citation>
    <scope>NUCLEOTIDE SEQUENCE [LARGE SCALE GENOMIC DNA]</scope>
    <source>
        <strain evidence="2">ATCC 20501</strain>
    </source>
</reference>
<dbReference type="SMR" id="A0A1H6DDJ3"/>
<keyword evidence="4" id="KW-1185">Reference proteome</keyword>
<dbReference type="RefSeq" id="WP_093356157.1">
    <property type="nucleotide sequence ID" value="NZ_FNVB01000006.1"/>
</dbReference>
<evidence type="ECO:0000313" key="3">
    <source>
        <dbReference type="EMBL" id="SFE29833.1"/>
    </source>
</evidence>
<proteinExistence type="predicted"/>
<sequence length="122" mass="13601">MPDELARRYLATWNERDPARRRALIDELWTEDAGYVDPIATADGRAAIDDVVATAQQQFPGLVYRLAGSVDSHHHVARLTWELAPPDGPPVIIGLAVLITEQARLRRVYGFLDHTPPPGARR</sequence>
<dbReference type="EMBL" id="FNVB01000006">
    <property type="protein sequence ID" value="SEG83281.1"/>
    <property type="molecule type" value="Genomic_DNA"/>
</dbReference>
<dbReference type="InterPro" id="IPR032710">
    <property type="entry name" value="NTF2-like_dom_sf"/>
</dbReference>
<organism evidence="2 5">
    <name type="scientific">Saccharopolyspora kobensis</name>
    <dbReference type="NCBI Taxonomy" id="146035"/>
    <lineage>
        <taxon>Bacteria</taxon>
        <taxon>Bacillati</taxon>
        <taxon>Actinomycetota</taxon>
        <taxon>Actinomycetes</taxon>
        <taxon>Pseudonocardiales</taxon>
        <taxon>Pseudonocardiaceae</taxon>
        <taxon>Saccharopolyspora</taxon>
    </lineage>
</organism>
<evidence type="ECO:0000313" key="4">
    <source>
        <dbReference type="Proteomes" id="UP000199690"/>
    </source>
</evidence>
<dbReference type="Proteomes" id="UP000236729">
    <property type="component" value="Unassembled WGS sequence"/>
</dbReference>
<dbReference type="SUPFAM" id="SSF54427">
    <property type="entry name" value="NTF2-like"/>
    <property type="match status" value="1"/>
</dbReference>
<dbReference type="EMBL" id="FOME01000010">
    <property type="protein sequence ID" value="SFE29833.1"/>
    <property type="molecule type" value="Genomic_DNA"/>
</dbReference>
<protein>
    <submittedName>
        <fullName evidence="2">SnoaL-like domain-containing protein</fullName>
    </submittedName>
</protein>
<accession>A0A1I1ZGZ4</accession>
<feature type="domain" description="SnoaL-like" evidence="1">
    <location>
        <begin position="6"/>
        <end position="91"/>
    </location>
</feature>
<reference evidence="4 5" key="2">
    <citation type="submission" date="2016-10" db="EMBL/GenBank/DDBJ databases">
        <authorList>
            <person name="Varghese N."/>
            <person name="Submissions S."/>
        </authorList>
    </citation>
    <scope>NUCLEOTIDE SEQUENCE [LARGE SCALE GENOMIC DNA]</scope>
    <source>
        <strain evidence="5">ATCC 20501</strain>
        <strain evidence="3 4">CGMCC 4.3529</strain>
    </source>
</reference>
<evidence type="ECO:0000313" key="2">
    <source>
        <dbReference type="EMBL" id="SEG83281.1"/>
    </source>
</evidence>
<accession>A0A1H6DDJ3</accession>
<dbReference type="AlphaFoldDB" id="A0A1H6DDJ3"/>
<evidence type="ECO:0000259" key="1">
    <source>
        <dbReference type="Pfam" id="PF12680"/>
    </source>
</evidence>
<dbReference type="Gene3D" id="3.10.450.50">
    <property type="match status" value="1"/>
</dbReference>
<name>A0A1H6DDJ3_9PSEU</name>
<dbReference type="InterPro" id="IPR037401">
    <property type="entry name" value="SnoaL-like"/>
</dbReference>
<gene>
    <name evidence="2" type="ORF">SAMN02982929_04230</name>
    <name evidence="3" type="ORF">SAMN05216506_110147</name>
</gene>
<dbReference type="Proteomes" id="UP000199690">
    <property type="component" value="Unassembled WGS sequence"/>
</dbReference>